<dbReference type="KEGG" id="lbc:LACBIDRAFT_298682"/>
<name>B0DDE5_LACBS</name>
<dbReference type="RefSeq" id="XP_001881854.1">
    <property type="nucleotide sequence ID" value="XM_001881819.1"/>
</dbReference>
<protein>
    <submittedName>
        <fullName evidence="1">Predicted protein</fullName>
    </submittedName>
</protein>
<organism evidence="2">
    <name type="scientific">Laccaria bicolor (strain S238N-H82 / ATCC MYA-4686)</name>
    <name type="common">Bicoloured deceiver</name>
    <name type="synonym">Laccaria laccata var. bicolor</name>
    <dbReference type="NCBI Taxonomy" id="486041"/>
    <lineage>
        <taxon>Eukaryota</taxon>
        <taxon>Fungi</taxon>
        <taxon>Dikarya</taxon>
        <taxon>Basidiomycota</taxon>
        <taxon>Agaricomycotina</taxon>
        <taxon>Agaricomycetes</taxon>
        <taxon>Agaricomycetidae</taxon>
        <taxon>Agaricales</taxon>
        <taxon>Agaricineae</taxon>
        <taxon>Hydnangiaceae</taxon>
        <taxon>Laccaria</taxon>
    </lineage>
</organism>
<evidence type="ECO:0000313" key="2">
    <source>
        <dbReference type="Proteomes" id="UP000001194"/>
    </source>
</evidence>
<keyword evidence="2" id="KW-1185">Reference proteome</keyword>
<sequence length="168" mass="18427">MKLISDISRIVPDVSVGAPILIVCGFTGAEANSLEQSGCSGSSDCLRHQRLIVMKFNVADRFSDQVIARAAYALGSLSFLSLLQTIPPTTDNFDELAHRPTVIVGVRNIQLVADYQLLFRCHCLQVQYPLLAPSSSLLLTRLFDLIPCEFSSRQTLLPQNGSVSFLDK</sequence>
<dbReference type="InParanoid" id="B0DDE5"/>
<proteinExistence type="predicted"/>
<gene>
    <name evidence="1" type="ORF">LACBIDRAFT_298682</name>
</gene>
<dbReference type="GeneID" id="6077592"/>
<reference evidence="1 2" key="1">
    <citation type="journal article" date="2008" name="Nature">
        <title>The genome of Laccaria bicolor provides insights into mycorrhizal symbiosis.</title>
        <authorList>
            <person name="Martin F."/>
            <person name="Aerts A."/>
            <person name="Ahren D."/>
            <person name="Brun A."/>
            <person name="Danchin E.G.J."/>
            <person name="Duchaussoy F."/>
            <person name="Gibon J."/>
            <person name="Kohler A."/>
            <person name="Lindquist E."/>
            <person name="Pereda V."/>
            <person name="Salamov A."/>
            <person name="Shapiro H.J."/>
            <person name="Wuyts J."/>
            <person name="Blaudez D."/>
            <person name="Buee M."/>
            <person name="Brokstein P."/>
            <person name="Canbaeck B."/>
            <person name="Cohen D."/>
            <person name="Courty P.E."/>
            <person name="Coutinho P.M."/>
            <person name="Delaruelle C."/>
            <person name="Detter J.C."/>
            <person name="Deveau A."/>
            <person name="DiFazio S."/>
            <person name="Duplessis S."/>
            <person name="Fraissinet-Tachet L."/>
            <person name="Lucic E."/>
            <person name="Frey-Klett P."/>
            <person name="Fourrey C."/>
            <person name="Feussner I."/>
            <person name="Gay G."/>
            <person name="Grimwood J."/>
            <person name="Hoegger P.J."/>
            <person name="Jain P."/>
            <person name="Kilaru S."/>
            <person name="Labbe J."/>
            <person name="Lin Y.C."/>
            <person name="Legue V."/>
            <person name="Le Tacon F."/>
            <person name="Marmeisse R."/>
            <person name="Melayah D."/>
            <person name="Montanini B."/>
            <person name="Muratet M."/>
            <person name="Nehls U."/>
            <person name="Niculita-Hirzel H."/>
            <person name="Oudot-Le Secq M.P."/>
            <person name="Peter M."/>
            <person name="Quesneville H."/>
            <person name="Rajashekar B."/>
            <person name="Reich M."/>
            <person name="Rouhier N."/>
            <person name="Schmutz J."/>
            <person name="Yin T."/>
            <person name="Chalot M."/>
            <person name="Henrissat B."/>
            <person name="Kuees U."/>
            <person name="Lucas S."/>
            <person name="Van de Peer Y."/>
            <person name="Podila G.K."/>
            <person name="Polle A."/>
            <person name="Pukkila P.J."/>
            <person name="Richardson P.M."/>
            <person name="Rouze P."/>
            <person name="Sanders I.R."/>
            <person name="Stajich J.E."/>
            <person name="Tunlid A."/>
            <person name="Tuskan G."/>
            <person name="Grigoriev I.V."/>
        </authorList>
    </citation>
    <scope>NUCLEOTIDE SEQUENCE [LARGE SCALE GENOMIC DNA]</scope>
    <source>
        <strain evidence="2">S238N-H82 / ATCC MYA-4686</strain>
    </source>
</reference>
<evidence type="ECO:0000313" key="1">
    <source>
        <dbReference type="EMBL" id="EDR07462.1"/>
    </source>
</evidence>
<dbReference type="Proteomes" id="UP000001194">
    <property type="component" value="Unassembled WGS sequence"/>
</dbReference>
<accession>B0DDE5</accession>
<dbReference type="AlphaFoldDB" id="B0DDE5"/>
<dbReference type="HOGENOM" id="CLU_1586760_0_0_1"/>
<dbReference type="EMBL" id="DS547104">
    <property type="protein sequence ID" value="EDR07462.1"/>
    <property type="molecule type" value="Genomic_DNA"/>
</dbReference>